<gene>
    <name evidence="1" type="ORF">CIK83_11785</name>
</gene>
<protein>
    <submittedName>
        <fullName evidence="1">Uncharacterized protein</fullName>
    </submittedName>
</protein>
<reference evidence="1 2" key="1">
    <citation type="journal article" date="2017" name="Elife">
        <title>Extensive horizontal gene transfer in cheese-associated bacteria.</title>
        <authorList>
            <person name="Bonham K.S."/>
            <person name="Wolfe B.E."/>
            <person name="Dutton R.J."/>
        </authorList>
    </citation>
    <scope>NUCLEOTIDE SEQUENCE [LARGE SCALE GENOMIC DNA]</scope>
    <source>
        <strain evidence="1 2">JB196</strain>
    </source>
</reference>
<organism evidence="1 2">
    <name type="scientific">Vibrio casei</name>
    <dbReference type="NCBI Taxonomy" id="673372"/>
    <lineage>
        <taxon>Bacteria</taxon>
        <taxon>Pseudomonadati</taxon>
        <taxon>Pseudomonadota</taxon>
        <taxon>Gammaproteobacteria</taxon>
        <taxon>Vibrionales</taxon>
        <taxon>Vibrionaceae</taxon>
        <taxon>Vibrio</taxon>
    </lineage>
</organism>
<dbReference type="AlphaFoldDB" id="A0A368LHB3"/>
<sequence>MENADMPAMPQSFAMTNEECGNAMSHLGKEDAAISSGLTKREMFAMHAMSAWIQHHGSANNYGFSVSEAAIAAVGAADSLLLELGK</sequence>
<dbReference type="Proteomes" id="UP000252479">
    <property type="component" value="Unassembled WGS sequence"/>
</dbReference>
<dbReference type="RefSeq" id="WP_086959650.1">
    <property type="nucleotide sequence ID" value="NZ_FUKS01000013.1"/>
</dbReference>
<evidence type="ECO:0000313" key="1">
    <source>
        <dbReference type="EMBL" id="RCS70140.1"/>
    </source>
</evidence>
<keyword evidence="2" id="KW-1185">Reference proteome</keyword>
<accession>A0A368LHB3</accession>
<dbReference type="GeneID" id="303189602"/>
<name>A0A368LHB3_9VIBR</name>
<comment type="caution">
    <text evidence="1">The sequence shown here is derived from an EMBL/GenBank/DDBJ whole genome shotgun (WGS) entry which is preliminary data.</text>
</comment>
<evidence type="ECO:0000313" key="2">
    <source>
        <dbReference type="Proteomes" id="UP000252479"/>
    </source>
</evidence>
<dbReference type="EMBL" id="QPGL01000002">
    <property type="protein sequence ID" value="RCS70140.1"/>
    <property type="molecule type" value="Genomic_DNA"/>
</dbReference>
<proteinExistence type="predicted"/>